<dbReference type="GO" id="GO:0016887">
    <property type="term" value="F:ATP hydrolysis activity"/>
    <property type="evidence" value="ECO:0007669"/>
    <property type="project" value="InterPro"/>
</dbReference>
<protein>
    <submittedName>
        <fullName evidence="5">ABC transporter ATP-binding protein</fullName>
    </submittedName>
</protein>
<dbReference type="Proteomes" id="UP001163104">
    <property type="component" value="Plasmid p1"/>
</dbReference>
<evidence type="ECO:0000256" key="3">
    <source>
        <dbReference type="ARBA" id="ARBA00022840"/>
    </source>
</evidence>
<organism evidence="5 6">
    <name type="scientific">Cytobacillus firmus</name>
    <name type="common">Bacillus firmus</name>
    <dbReference type="NCBI Taxonomy" id="1399"/>
    <lineage>
        <taxon>Bacteria</taxon>
        <taxon>Bacillati</taxon>
        <taxon>Bacillota</taxon>
        <taxon>Bacilli</taxon>
        <taxon>Bacillales</taxon>
        <taxon>Bacillaceae</taxon>
        <taxon>Cytobacillus</taxon>
    </lineage>
</organism>
<dbReference type="EMBL" id="CP107028">
    <property type="protein sequence ID" value="UYG98085.1"/>
    <property type="molecule type" value="Genomic_DNA"/>
</dbReference>
<accession>A0AA46PUJ2</accession>
<dbReference type="Gene3D" id="3.40.50.300">
    <property type="entry name" value="P-loop containing nucleotide triphosphate hydrolases"/>
    <property type="match status" value="1"/>
</dbReference>
<reference evidence="5" key="1">
    <citation type="submission" date="2022-10" db="EMBL/GenBank/DDBJ databases">
        <title>Mechanism of multi-heavy metal repair in Cytobacillus Firmus M7.</title>
        <authorList>
            <person name="Li X."/>
            <person name="Yu C."/>
        </authorList>
    </citation>
    <scope>NUCLEOTIDE SEQUENCE</scope>
    <source>
        <strain evidence="5">M7</strain>
        <plasmid evidence="5">p1</plasmid>
    </source>
</reference>
<dbReference type="PANTHER" id="PTHR42939:SF1">
    <property type="entry name" value="ABC TRANSPORTER ATP-BINDING PROTEIN ALBC-RELATED"/>
    <property type="match status" value="1"/>
</dbReference>
<dbReference type="InterPro" id="IPR051782">
    <property type="entry name" value="ABC_Transporter_VariousFunc"/>
</dbReference>
<dbReference type="PROSITE" id="PS50893">
    <property type="entry name" value="ABC_TRANSPORTER_2"/>
    <property type="match status" value="1"/>
</dbReference>
<dbReference type="InterPro" id="IPR003439">
    <property type="entry name" value="ABC_transporter-like_ATP-bd"/>
</dbReference>
<dbReference type="GO" id="GO:0005524">
    <property type="term" value="F:ATP binding"/>
    <property type="evidence" value="ECO:0007669"/>
    <property type="project" value="UniProtKB-KW"/>
</dbReference>
<dbReference type="SMART" id="SM00382">
    <property type="entry name" value="AAA"/>
    <property type="match status" value="1"/>
</dbReference>
<keyword evidence="2" id="KW-0547">Nucleotide-binding</keyword>
<gene>
    <name evidence="5" type="ORF">OD459_26750</name>
</gene>
<geneLocation type="plasmid" evidence="5 6">
    <name>p1</name>
</geneLocation>
<dbReference type="InterPro" id="IPR003593">
    <property type="entry name" value="AAA+_ATPase"/>
</dbReference>
<keyword evidence="1" id="KW-0813">Transport</keyword>
<dbReference type="PROSITE" id="PS00211">
    <property type="entry name" value="ABC_TRANSPORTER_1"/>
    <property type="match status" value="1"/>
</dbReference>
<dbReference type="RefSeq" id="WP_263600178.1">
    <property type="nucleotide sequence ID" value="NZ_CP107028.1"/>
</dbReference>
<name>A0AA46PUJ2_CYTFI</name>
<dbReference type="AlphaFoldDB" id="A0AA46PUJ2"/>
<evidence type="ECO:0000256" key="1">
    <source>
        <dbReference type="ARBA" id="ARBA00022448"/>
    </source>
</evidence>
<keyword evidence="5" id="KW-0614">Plasmid</keyword>
<feature type="domain" description="ABC transporter" evidence="4">
    <location>
        <begin position="5"/>
        <end position="229"/>
    </location>
</feature>
<evidence type="ECO:0000259" key="4">
    <source>
        <dbReference type="PROSITE" id="PS50893"/>
    </source>
</evidence>
<dbReference type="CDD" id="cd03230">
    <property type="entry name" value="ABC_DR_subfamily_A"/>
    <property type="match status" value="1"/>
</dbReference>
<dbReference type="InterPro" id="IPR027417">
    <property type="entry name" value="P-loop_NTPase"/>
</dbReference>
<dbReference type="PANTHER" id="PTHR42939">
    <property type="entry name" value="ABC TRANSPORTER ATP-BINDING PROTEIN ALBC-RELATED"/>
    <property type="match status" value="1"/>
</dbReference>
<dbReference type="SUPFAM" id="SSF52540">
    <property type="entry name" value="P-loop containing nucleoside triphosphate hydrolases"/>
    <property type="match status" value="1"/>
</dbReference>
<dbReference type="InterPro" id="IPR017871">
    <property type="entry name" value="ABC_transporter-like_CS"/>
</dbReference>
<keyword evidence="3 5" id="KW-0067">ATP-binding</keyword>
<proteinExistence type="predicted"/>
<evidence type="ECO:0000256" key="2">
    <source>
        <dbReference type="ARBA" id="ARBA00022741"/>
    </source>
</evidence>
<evidence type="ECO:0000313" key="5">
    <source>
        <dbReference type="EMBL" id="UYG98085.1"/>
    </source>
</evidence>
<sequence>MIFILELKNLEFSIDERKVLKSINFTWKKGETIAFMGGNGAGKSSLLKIISLLSQPSNGKLLLEEGVSNNTWKNNLGVVFSDSFLYDSLTAVENLQFYQQLYGKDDIDFIGHILEKVQLSSVKDEFVSSYSKGMRQRLSIARALIHRPRVLLLDEPFDGLDLKSKVIIEDILREHESQGKGYILVSHDVKQAFDLCKRVILLHDGEVIADKMCFQTSVLSFSNKYQSLLERNENEFL</sequence>
<dbReference type="Pfam" id="PF00005">
    <property type="entry name" value="ABC_tran"/>
    <property type="match status" value="1"/>
</dbReference>
<evidence type="ECO:0000313" key="6">
    <source>
        <dbReference type="Proteomes" id="UP001163104"/>
    </source>
</evidence>